<reference evidence="3 4" key="1">
    <citation type="submission" date="2017-02" db="EMBL/GenBank/DDBJ databases">
        <title>The new phylogeny of genus Mycobacterium.</title>
        <authorList>
            <person name="Tortoli E."/>
            <person name="Trovato A."/>
            <person name="Cirillo D.M."/>
        </authorList>
    </citation>
    <scope>NUCLEOTIDE SEQUENCE [LARGE SCALE GENOMIC DNA]</scope>
    <source>
        <strain evidence="3 4">DSM 45230</strain>
    </source>
</reference>
<feature type="region of interest" description="Disordered" evidence="1">
    <location>
        <begin position="576"/>
        <end position="599"/>
    </location>
</feature>
<keyword evidence="4" id="KW-1185">Reference proteome</keyword>
<dbReference type="Proteomes" id="UP001141650">
    <property type="component" value="Unassembled WGS sequence"/>
</dbReference>
<proteinExistence type="predicted"/>
<evidence type="ECO:0000313" key="4">
    <source>
        <dbReference type="Proteomes" id="UP000192319"/>
    </source>
</evidence>
<sequence>MTDTEAFFLDSGSDQLAKIYHWARARYAAPWAVFFAVLLRVAASVGPHVQLPGTIGGRASLNLLCAFVSASGGGKGISDKVGRLAWPTPILELPIGSGEGIAATFKKPDKPDADNEPITAAIFSIPEIDTLAGIAARQGSILLAQLKSMAMGEQLGQSNASKATSRVVAAHSYRCCLSVGAQPGHTGVIFNDTTGGTPQRFLWSPTTDPGMPATASPDPDPLDTALPLWCPGEDGVVEITYGVPEIAEAVIAAHIARQRGEADPLDGHWMLTRLKVAALLAIMHHRSVVSQADWEMSAGVMAVSDATREWIVNEARKAEREKVRARAIARAVGDEVYDRRLLDSVKRSIVRMLDHDGEQAGNELRSRLGKREKRDLFDQAVSELAADGYVESLAVDRGTRYRLLRSGQGDQPGQGRYPHVSEGDHIGQGDQSNNITALDSRRSHQSERPKLSCQKWFNNHIAELRAAGHTTAESFAVYRAGKAAGYSQSSLSMAASSNPDVEVIARTKRGATWSITGQQQSTYTSAPDFFAQYLDRLPAGTATIDQDDYRRAAKAAGYDDATACRAATRHPRIESIPVDGHRAGSHDRTWRVLPDEEVS</sequence>
<dbReference type="RefSeq" id="WP_083140799.1">
    <property type="nucleotide sequence ID" value="NZ_JACKVH010000016.1"/>
</dbReference>
<reference evidence="2" key="3">
    <citation type="journal article" date="2022" name="BMC Genomics">
        <title>Comparative genome analysis of mycobacteria focusing on tRNA and non-coding RNA.</title>
        <authorList>
            <person name="Behra P.R.K."/>
            <person name="Pettersson B.M.F."/>
            <person name="Ramesh M."/>
            <person name="Das S."/>
            <person name="Dasgupta S."/>
            <person name="Kirsebom L.A."/>
        </authorList>
    </citation>
    <scope>NUCLEOTIDE SEQUENCE</scope>
    <source>
        <strain evidence="2">CCUG 55640</strain>
    </source>
</reference>
<name>A0AA41XQB9_9MYCO</name>
<organism evidence="2 5">
    <name type="scientific">Mycobacterium alsense</name>
    <dbReference type="NCBI Taxonomy" id="324058"/>
    <lineage>
        <taxon>Bacteria</taxon>
        <taxon>Bacillati</taxon>
        <taxon>Actinomycetota</taxon>
        <taxon>Actinomycetes</taxon>
        <taxon>Mycobacteriales</taxon>
        <taxon>Mycobacteriaceae</taxon>
        <taxon>Mycobacterium</taxon>
    </lineage>
</organism>
<dbReference type="EMBL" id="JACKVH010000016">
    <property type="protein sequence ID" value="MCV7380263.1"/>
    <property type="molecule type" value="Genomic_DNA"/>
</dbReference>
<gene>
    <name evidence="3" type="ORF">BST11_24330</name>
    <name evidence="2" type="ORF">H7K38_16590</name>
</gene>
<protein>
    <recommendedName>
        <fullName evidence="6">DUF3987 domain-containing protein</fullName>
    </recommendedName>
</protein>
<feature type="compositionally biased region" description="Basic and acidic residues" evidence="1">
    <location>
        <begin position="579"/>
        <end position="599"/>
    </location>
</feature>
<reference evidence="2" key="2">
    <citation type="submission" date="2020-07" db="EMBL/GenBank/DDBJ databases">
        <authorList>
            <person name="Pettersson B.M.F."/>
            <person name="Behra P.R.K."/>
            <person name="Ramesh M."/>
            <person name="Das S."/>
            <person name="Dasgupta S."/>
            <person name="Kirsebom L.A."/>
        </authorList>
    </citation>
    <scope>NUCLEOTIDE SEQUENCE</scope>
    <source>
        <strain evidence="2">CCUG 55640</strain>
    </source>
</reference>
<evidence type="ECO:0000313" key="3">
    <source>
        <dbReference type="EMBL" id="OQZ88120.1"/>
    </source>
</evidence>
<comment type="caution">
    <text evidence="2">The sequence shown here is derived from an EMBL/GenBank/DDBJ whole genome shotgun (WGS) entry which is preliminary data.</text>
</comment>
<evidence type="ECO:0008006" key="6">
    <source>
        <dbReference type="Google" id="ProtNLM"/>
    </source>
</evidence>
<feature type="region of interest" description="Disordered" evidence="1">
    <location>
        <begin position="404"/>
        <end position="434"/>
    </location>
</feature>
<evidence type="ECO:0000256" key="1">
    <source>
        <dbReference type="SAM" id="MobiDB-lite"/>
    </source>
</evidence>
<evidence type="ECO:0000313" key="2">
    <source>
        <dbReference type="EMBL" id="MCV7380263.1"/>
    </source>
</evidence>
<dbReference type="Proteomes" id="UP000192319">
    <property type="component" value="Unassembled WGS sequence"/>
</dbReference>
<dbReference type="AlphaFoldDB" id="A0AA41XQB9"/>
<accession>A0AA41XQB9</accession>
<evidence type="ECO:0000313" key="5">
    <source>
        <dbReference type="Proteomes" id="UP001141650"/>
    </source>
</evidence>
<dbReference type="EMBL" id="MVHD01000068">
    <property type="protein sequence ID" value="OQZ88120.1"/>
    <property type="molecule type" value="Genomic_DNA"/>
</dbReference>